<feature type="domain" description="Methyl-accepting transducer" evidence="10">
    <location>
        <begin position="272"/>
        <end position="501"/>
    </location>
</feature>
<dbReference type="InterPro" id="IPR051310">
    <property type="entry name" value="MCP_chemotaxis"/>
</dbReference>
<dbReference type="GO" id="GO:0006935">
    <property type="term" value="P:chemotaxis"/>
    <property type="evidence" value="ECO:0007669"/>
    <property type="project" value="TreeGrafter"/>
</dbReference>
<evidence type="ECO:0000256" key="3">
    <source>
        <dbReference type="ARBA" id="ARBA00022481"/>
    </source>
</evidence>
<dbReference type="Gene3D" id="1.10.287.950">
    <property type="entry name" value="Methyl-accepting chemotaxis protein"/>
    <property type="match status" value="1"/>
</dbReference>
<proteinExistence type="inferred from homology"/>
<dbReference type="FunFam" id="1.10.287.950:FF:000001">
    <property type="entry name" value="Methyl-accepting chemotaxis sensory transducer"/>
    <property type="match status" value="1"/>
</dbReference>
<keyword evidence="12" id="KW-1185">Reference proteome</keyword>
<sequence>MKRLTLKQKLWGVVALLWVCLIVMVAVTAIMIRFSLLEQKKAVLAEQTQTALGIVAYYQKQAASGAITVDQAKHQTIETLRGLRYGPDRSGYFGLYDDNAIALLVPSKPELEGKSQLDMVDPQGTHIAGEIMKSSAPGGGHFSHYIWPKPGHTEPVGKITYADTVPDWGWRIFTGAYVDDIDATFTTVLLNNLVLIGVIGAIVTVGLLWLIRSIRVSLGGEPEYAADMCRQIAAGDLTARLQLNPGDTNSLLYAMSQMQQQLTDTVARIQSSAESITHGANEIAAGNADLSQRTEEQASALAESASSMEQLTATVKLNADNAVQASHLAQSASETVSDGGKVVDEVVQTIVEIAESSKKIEQIISVIDGIAFQTNILALNAAVEAARAGEQGRGFAVVAAEVRTLAQRSASAAKEIKALIDASVTNVERGQSLAGDAGSSMQAILQSVKRVTDIMGEISAASSEQSTGIGHVGVAIAQMDTVTQQNAALVEQATAGAASLAEQANQLKEAVAVFQL</sequence>
<evidence type="ECO:0000256" key="7">
    <source>
        <dbReference type="ARBA" id="ARBA00029447"/>
    </source>
</evidence>
<organism evidence="11 12">
    <name type="scientific">Pararobbsia silviterrae</name>
    <dbReference type="NCBI Taxonomy" id="1792498"/>
    <lineage>
        <taxon>Bacteria</taxon>
        <taxon>Pseudomonadati</taxon>
        <taxon>Pseudomonadota</taxon>
        <taxon>Betaproteobacteria</taxon>
        <taxon>Burkholderiales</taxon>
        <taxon>Burkholderiaceae</taxon>
        <taxon>Pararobbsia</taxon>
    </lineage>
</organism>
<comment type="caution">
    <text evidence="11">The sequence shown here is derived from an EMBL/GenBank/DDBJ whole genome shotgun (WGS) entry which is preliminary data.</text>
</comment>
<name>A0A494Y6D2_9BURK</name>
<dbReference type="CDD" id="cd11386">
    <property type="entry name" value="MCP_signal"/>
    <property type="match status" value="1"/>
</dbReference>
<dbReference type="SMART" id="SM00283">
    <property type="entry name" value="MA"/>
    <property type="match status" value="1"/>
</dbReference>
<dbReference type="SUPFAM" id="SSF58104">
    <property type="entry name" value="Methyl-accepting chemotaxis protein (MCP) signaling domain"/>
    <property type="match status" value="1"/>
</dbReference>
<comment type="similarity">
    <text evidence="7">Belongs to the methyl-accepting chemotaxis (MCP) protein family.</text>
</comment>
<accession>A0A494Y6D2</accession>
<reference evidence="11 12" key="1">
    <citation type="submission" date="2018-10" db="EMBL/GenBank/DDBJ databases">
        <title>Robbsia sp. DHC34, isolated from soil.</title>
        <authorList>
            <person name="Gao Z.-H."/>
            <person name="Qiu L.-H."/>
        </authorList>
    </citation>
    <scope>NUCLEOTIDE SEQUENCE [LARGE SCALE GENOMIC DNA]</scope>
    <source>
        <strain evidence="11 12">DHC34</strain>
    </source>
</reference>
<dbReference type="Pfam" id="PF00015">
    <property type="entry name" value="MCPsignal"/>
    <property type="match status" value="1"/>
</dbReference>
<dbReference type="Proteomes" id="UP000270342">
    <property type="component" value="Unassembled WGS sequence"/>
</dbReference>
<evidence type="ECO:0000256" key="6">
    <source>
        <dbReference type="ARBA" id="ARBA00023136"/>
    </source>
</evidence>
<dbReference type="GO" id="GO:0005886">
    <property type="term" value="C:plasma membrane"/>
    <property type="evidence" value="ECO:0007669"/>
    <property type="project" value="UniProtKB-SubCell"/>
</dbReference>
<dbReference type="GO" id="GO:0004888">
    <property type="term" value="F:transmembrane signaling receptor activity"/>
    <property type="evidence" value="ECO:0007669"/>
    <property type="project" value="TreeGrafter"/>
</dbReference>
<dbReference type="InterPro" id="IPR004089">
    <property type="entry name" value="MCPsignal_dom"/>
</dbReference>
<feature type="transmembrane region" description="Helical" evidence="9">
    <location>
        <begin position="12"/>
        <end position="34"/>
    </location>
</feature>
<evidence type="ECO:0000313" key="11">
    <source>
        <dbReference type="EMBL" id="RKP55886.1"/>
    </source>
</evidence>
<dbReference type="OrthoDB" id="8555762at2"/>
<evidence type="ECO:0000256" key="4">
    <source>
        <dbReference type="ARBA" id="ARBA00022692"/>
    </source>
</evidence>
<dbReference type="PROSITE" id="PS50111">
    <property type="entry name" value="CHEMOTAXIS_TRANSDUC_2"/>
    <property type="match status" value="1"/>
</dbReference>
<evidence type="ECO:0000259" key="10">
    <source>
        <dbReference type="PROSITE" id="PS50111"/>
    </source>
</evidence>
<evidence type="ECO:0000256" key="2">
    <source>
        <dbReference type="ARBA" id="ARBA00022475"/>
    </source>
</evidence>
<keyword evidence="2" id="KW-1003">Cell membrane</keyword>
<evidence type="ECO:0000313" key="12">
    <source>
        <dbReference type="Proteomes" id="UP000270342"/>
    </source>
</evidence>
<dbReference type="AlphaFoldDB" id="A0A494Y6D2"/>
<comment type="subcellular location">
    <subcellularLocation>
        <location evidence="1">Cell membrane</location>
        <topology evidence="1">Multi-pass membrane protein</topology>
    </subcellularLocation>
</comment>
<evidence type="ECO:0000256" key="9">
    <source>
        <dbReference type="SAM" id="Phobius"/>
    </source>
</evidence>
<dbReference type="PANTHER" id="PTHR43531">
    <property type="entry name" value="PROTEIN ICFG"/>
    <property type="match status" value="1"/>
</dbReference>
<keyword evidence="5 9" id="KW-1133">Transmembrane helix</keyword>
<dbReference type="Gene3D" id="3.30.450.20">
    <property type="entry name" value="PAS domain"/>
    <property type="match status" value="1"/>
</dbReference>
<gene>
    <name evidence="11" type="ORF">D7S86_11835</name>
</gene>
<dbReference type="PANTHER" id="PTHR43531:SF14">
    <property type="entry name" value="METHYL-ACCEPTING CHEMOTAXIS PROTEIN I-RELATED"/>
    <property type="match status" value="1"/>
</dbReference>
<feature type="transmembrane region" description="Helical" evidence="9">
    <location>
        <begin position="193"/>
        <end position="211"/>
    </location>
</feature>
<evidence type="ECO:0000256" key="5">
    <source>
        <dbReference type="ARBA" id="ARBA00022989"/>
    </source>
</evidence>
<dbReference type="SMART" id="SM01049">
    <property type="entry name" value="Cache_2"/>
    <property type="match status" value="1"/>
</dbReference>
<evidence type="ECO:0000256" key="8">
    <source>
        <dbReference type="PROSITE-ProRule" id="PRU00284"/>
    </source>
</evidence>
<keyword evidence="6 9" id="KW-0472">Membrane</keyword>
<dbReference type="EMBL" id="RBZU01000004">
    <property type="protein sequence ID" value="RKP55886.1"/>
    <property type="molecule type" value="Genomic_DNA"/>
</dbReference>
<dbReference type="InterPro" id="IPR033480">
    <property type="entry name" value="sCache_2"/>
</dbReference>
<keyword evidence="3" id="KW-0488">Methylation</keyword>
<protein>
    <submittedName>
        <fullName evidence="11">Chemotaxis protein</fullName>
    </submittedName>
</protein>
<evidence type="ECO:0000256" key="1">
    <source>
        <dbReference type="ARBA" id="ARBA00004651"/>
    </source>
</evidence>
<dbReference type="GO" id="GO:0007165">
    <property type="term" value="P:signal transduction"/>
    <property type="evidence" value="ECO:0007669"/>
    <property type="project" value="UniProtKB-KW"/>
</dbReference>
<dbReference type="Pfam" id="PF17200">
    <property type="entry name" value="sCache_2"/>
    <property type="match status" value="1"/>
</dbReference>
<keyword evidence="8" id="KW-0807">Transducer</keyword>
<keyword evidence="4 9" id="KW-0812">Transmembrane</keyword>